<accession>K3WCR6</accession>
<dbReference type="HOGENOM" id="CLU_036567_0_3_1"/>
<reference evidence="2" key="3">
    <citation type="submission" date="2015-02" db="UniProtKB">
        <authorList>
            <consortium name="EnsemblProtists"/>
        </authorList>
    </citation>
    <scope>IDENTIFICATION</scope>
    <source>
        <strain evidence="2">DAOM BR144</strain>
    </source>
</reference>
<dbReference type="Proteomes" id="UP000019132">
    <property type="component" value="Unassembled WGS sequence"/>
</dbReference>
<reference evidence="3" key="2">
    <citation type="submission" date="2010-04" db="EMBL/GenBank/DDBJ databases">
        <authorList>
            <person name="Buell R."/>
            <person name="Hamilton J."/>
            <person name="Hostetler J."/>
        </authorList>
    </citation>
    <scope>NUCLEOTIDE SEQUENCE [LARGE SCALE GENOMIC DNA]</scope>
    <source>
        <strain evidence="3">DAOM:BR144</strain>
    </source>
</reference>
<organism evidence="2 3">
    <name type="scientific">Globisporangium ultimum (strain ATCC 200006 / CBS 805.95 / DAOM BR144)</name>
    <name type="common">Pythium ultimum</name>
    <dbReference type="NCBI Taxonomy" id="431595"/>
    <lineage>
        <taxon>Eukaryota</taxon>
        <taxon>Sar</taxon>
        <taxon>Stramenopiles</taxon>
        <taxon>Oomycota</taxon>
        <taxon>Peronosporomycetes</taxon>
        <taxon>Pythiales</taxon>
        <taxon>Pythiaceae</taxon>
        <taxon>Globisporangium</taxon>
    </lineage>
</organism>
<dbReference type="AlphaFoldDB" id="K3WCR6"/>
<dbReference type="eggNOG" id="ENOG502R9XQ">
    <property type="taxonomic scope" value="Eukaryota"/>
</dbReference>
<dbReference type="EnsemblProtists" id="PYU1_T002757">
    <property type="protein sequence ID" value="PYU1_T002757"/>
    <property type="gene ID" value="PYU1_G002754"/>
</dbReference>
<sequence length="435" mass="49014">MEVFYGYDVKSHHHELFELHMDDDLAGSTDEESVLSALISCDAGSDDFDYGDVLSPTAIDDLDLELEATLKSFGASRCKRRKRTYELRKDEIDILAKKSKCLEAKLGFLKHRAGVVDEQSVVQTSMNNLMLREVLRNQQYLIAGIKSMMASDTSEHVLSPVATPVHLGKEPLQRRKTLKSLKYQKLHDAKRYIEKRTQFSNMSERFSESTRSETDNGDTVSVKFDIVPLHDAKSVKQVYDAILFYFANFEICMTEALGDLTVREEHDAGKNKDNIAQHRFLYSTNGVQIETNSVLFSEYKRENQPSSLIPGGMMGGEEGLVTTDFVDVDEIFPYRPNEHVRKDITSILHVKTCPAGPRTPAPDSEDEDSDRDGAGTGAGDSDDQVVVLTMWFQWRLRRSEFEIPEAELAALVDDTDRVHNAILKSVRASLRAMSA</sequence>
<feature type="region of interest" description="Disordered" evidence="1">
    <location>
        <begin position="352"/>
        <end position="381"/>
    </location>
</feature>
<dbReference type="InParanoid" id="K3WCR6"/>
<name>K3WCR6_GLOUD</name>
<dbReference type="EMBL" id="GL376628">
    <property type="status" value="NOT_ANNOTATED_CDS"/>
    <property type="molecule type" value="Genomic_DNA"/>
</dbReference>
<protein>
    <submittedName>
        <fullName evidence="2">Uncharacterized protein</fullName>
    </submittedName>
</protein>
<proteinExistence type="predicted"/>
<evidence type="ECO:0000256" key="1">
    <source>
        <dbReference type="SAM" id="MobiDB-lite"/>
    </source>
</evidence>
<reference evidence="3" key="1">
    <citation type="journal article" date="2010" name="Genome Biol.">
        <title>Genome sequence of the necrotrophic plant pathogen Pythium ultimum reveals original pathogenicity mechanisms and effector repertoire.</title>
        <authorList>
            <person name="Levesque C.A."/>
            <person name="Brouwer H."/>
            <person name="Cano L."/>
            <person name="Hamilton J.P."/>
            <person name="Holt C."/>
            <person name="Huitema E."/>
            <person name="Raffaele S."/>
            <person name="Robideau G.P."/>
            <person name="Thines M."/>
            <person name="Win J."/>
            <person name="Zerillo M.M."/>
            <person name="Beakes G.W."/>
            <person name="Boore J.L."/>
            <person name="Busam D."/>
            <person name="Dumas B."/>
            <person name="Ferriera S."/>
            <person name="Fuerstenberg S.I."/>
            <person name="Gachon C.M."/>
            <person name="Gaulin E."/>
            <person name="Govers F."/>
            <person name="Grenville-Briggs L."/>
            <person name="Horner N."/>
            <person name="Hostetler J."/>
            <person name="Jiang R.H."/>
            <person name="Johnson J."/>
            <person name="Krajaejun T."/>
            <person name="Lin H."/>
            <person name="Meijer H.J."/>
            <person name="Moore B."/>
            <person name="Morris P."/>
            <person name="Phuntmart V."/>
            <person name="Puiu D."/>
            <person name="Shetty J."/>
            <person name="Stajich J.E."/>
            <person name="Tripathy S."/>
            <person name="Wawra S."/>
            <person name="van West P."/>
            <person name="Whitty B.R."/>
            <person name="Coutinho P.M."/>
            <person name="Henrissat B."/>
            <person name="Martin F."/>
            <person name="Thomas P.D."/>
            <person name="Tyler B.M."/>
            <person name="De Vries R.P."/>
            <person name="Kamoun S."/>
            <person name="Yandell M."/>
            <person name="Tisserat N."/>
            <person name="Buell C.R."/>
        </authorList>
    </citation>
    <scope>NUCLEOTIDE SEQUENCE</scope>
    <source>
        <strain evidence="3">DAOM:BR144</strain>
    </source>
</reference>
<evidence type="ECO:0000313" key="2">
    <source>
        <dbReference type="EnsemblProtists" id="PYU1_T002757"/>
    </source>
</evidence>
<evidence type="ECO:0000313" key="3">
    <source>
        <dbReference type="Proteomes" id="UP000019132"/>
    </source>
</evidence>
<keyword evidence="3" id="KW-1185">Reference proteome</keyword>
<dbReference type="VEuPathDB" id="FungiDB:PYU1_G002754"/>